<accession>A0A069RI99</accession>
<keyword evidence="3" id="KW-1003">Cell membrane</keyword>
<evidence type="ECO:0000256" key="6">
    <source>
        <dbReference type="ARBA" id="ARBA00023136"/>
    </source>
</evidence>
<reference evidence="9 10" key="1">
    <citation type="submission" date="2014-03" db="EMBL/GenBank/DDBJ databases">
        <title>Genome sequence of Clostridium litorale W6, DSM 5388.</title>
        <authorList>
            <person name="Poehlein A."/>
            <person name="Jagirdar A."/>
            <person name="Khonsari B."/>
            <person name="Chibani C.M."/>
            <person name="Gutierrez Gutierrez D.A."/>
            <person name="Davydova E."/>
            <person name="Alghaithi H.S."/>
            <person name="Nair K.P."/>
            <person name="Dhamotharan K."/>
            <person name="Chandran L."/>
            <person name="G W."/>
            <person name="Daniel R."/>
        </authorList>
    </citation>
    <scope>NUCLEOTIDE SEQUENCE [LARGE SCALE GENOMIC DNA]</scope>
    <source>
        <strain evidence="9 10">W6</strain>
    </source>
</reference>
<keyword evidence="6 7" id="KW-0472">Membrane</keyword>
<comment type="caution">
    <text evidence="9">The sequence shown here is derived from an EMBL/GenBank/DDBJ whole genome shotgun (WGS) entry which is preliminary data.</text>
</comment>
<feature type="domain" description="Type II secretion system protein GspF" evidence="8">
    <location>
        <begin position="264"/>
        <end position="386"/>
    </location>
</feature>
<comment type="similarity">
    <text evidence="2">Belongs to the GSP F family.</text>
</comment>
<feature type="domain" description="Type II secretion system protein GspF" evidence="8">
    <location>
        <begin position="63"/>
        <end position="184"/>
    </location>
</feature>
<dbReference type="EMBL" id="JJMM01000026">
    <property type="protein sequence ID" value="KDR93982.1"/>
    <property type="molecule type" value="Genomic_DNA"/>
</dbReference>
<evidence type="ECO:0000256" key="5">
    <source>
        <dbReference type="ARBA" id="ARBA00022989"/>
    </source>
</evidence>
<dbReference type="GO" id="GO:0005886">
    <property type="term" value="C:plasma membrane"/>
    <property type="evidence" value="ECO:0007669"/>
    <property type="project" value="UniProtKB-SubCell"/>
</dbReference>
<feature type="transmembrane region" description="Helical" evidence="7">
    <location>
        <begin position="215"/>
        <end position="233"/>
    </location>
</feature>
<dbReference type="InterPro" id="IPR003004">
    <property type="entry name" value="GspF/PilC"/>
</dbReference>
<dbReference type="Gene3D" id="1.20.81.30">
    <property type="entry name" value="Type II secretion system (T2SS), domain F"/>
    <property type="match status" value="2"/>
</dbReference>
<dbReference type="RefSeq" id="WP_038267715.1">
    <property type="nucleotide sequence ID" value="NZ_FSRH01000003.1"/>
</dbReference>
<name>A0A069RI99_PEPLI</name>
<sequence length="395" mass="43798">MYTYFILGTDEKRRISFELAAGADKESALRSVSKSLKYVLLAFKIIGVSRKGSALNPGEIGAFFDRLHMLLRAGIPLCKALNIMENASEKLSKYAKPLHEGVSRGDTLLKSMEMSDVRFPDMALKLVDSGENSGNIEFSCEKLSHYYNNIDCMKKEIINLSLYPIIVLIFSIIMFISMYVIILPRFSELVYLNGIEVTGWSSIILKSSVYARSHIVKLGIMVAALSASAMGIVKSNIKREWMEKVILRFPQARKVYKSFVGMAFSQTMGMSMGGGMNILEGVDACKGIFKEKGYLKALEIMEENIKRGEGFSSGMAKSDIFSEELVAIVSIGENSGSLPKVFENMSKYYERALQSNVKRALSVLGPLLIVAVSIVMGTMLYFVVMPIIGTLNNMV</sequence>
<evidence type="ECO:0000256" key="7">
    <source>
        <dbReference type="SAM" id="Phobius"/>
    </source>
</evidence>
<proteinExistence type="inferred from homology"/>
<feature type="transmembrane region" description="Helical" evidence="7">
    <location>
        <begin position="361"/>
        <end position="388"/>
    </location>
</feature>
<organism evidence="9 10">
    <name type="scientific">Peptoclostridium litorale DSM 5388</name>
    <dbReference type="NCBI Taxonomy" id="1121324"/>
    <lineage>
        <taxon>Bacteria</taxon>
        <taxon>Bacillati</taxon>
        <taxon>Bacillota</taxon>
        <taxon>Clostridia</taxon>
        <taxon>Peptostreptococcales</taxon>
        <taxon>Peptoclostridiaceae</taxon>
        <taxon>Peptoclostridium</taxon>
    </lineage>
</organism>
<evidence type="ECO:0000256" key="2">
    <source>
        <dbReference type="ARBA" id="ARBA00005745"/>
    </source>
</evidence>
<keyword evidence="5 7" id="KW-1133">Transmembrane helix</keyword>
<dbReference type="eggNOG" id="COG1459">
    <property type="taxonomic scope" value="Bacteria"/>
</dbReference>
<evidence type="ECO:0000313" key="9">
    <source>
        <dbReference type="EMBL" id="KDR93982.1"/>
    </source>
</evidence>
<dbReference type="AlphaFoldDB" id="A0A069RI99"/>
<evidence type="ECO:0000259" key="8">
    <source>
        <dbReference type="Pfam" id="PF00482"/>
    </source>
</evidence>
<dbReference type="Proteomes" id="UP000027946">
    <property type="component" value="Unassembled WGS sequence"/>
</dbReference>
<keyword evidence="10" id="KW-1185">Reference proteome</keyword>
<evidence type="ECO:0000313" key="10">
    <source>
        <dbReference type="Proteomes" id="UP000027946"/>
    </source>
</evidence>
<gene>
    <name evidence="9" type="primary">pilC2</name>
    <name evidence="9" type="ORF">CLIT_23c02540</name>
</gene>
<evidence type="ECO:0000256" key="3">
    <source>
        <dbReference type="ARBA" id="ARBA00022475"/>
    </source>
</evidence>
<dbReference type="PRINTS" id="PR00812">
    <property type="entry name" value="BCTERIALGSPF"/>
</dbReference>
<evidence type="ECO:0000256" key="1">
    <source>
        <dbReference type="ARBA" id="ARBA00004651"/>
    </source>
</evidence>
<feature type="transmembrane region" description="Helical" evidence="7">
    <location>
        <begin position="162"/>
        <end position="182"/>
    </location>
</feature>
<dbReference type="InterPro" id="IPR042094">
    <property type="entry name" value="T2SS_GspF_sf"/>
</dbReference>
<dbReference type="Pfam" id="PF00482">
    <property type="entry name" value="T2SSF"/>
    <property type="match status" value="2"/>
</dbReference>
<keyword evidence="4 7" id="KW-0812">Transmembrane</keyword>
<dbReference type="PANTHER" id="PTHR30012:SF0">
    <property type="entry name" value="TYPE II SECRETION SYSTEM PROTEIN F-RELATED"/>
    <property type="match status" value="1"/>
</dbReference>
<dbReference type="STRING" id="1121324.CLIT_23c02540"/>
<evidence type="ECO:0000256" key="4">
    <source>
        <dbReference type="ARBA" id="ARBA00022692"/>
    </source>
</evidence>
<protein>
    <submittedName>
        <fullName evidence="9">Bacterial type II secretion system domain-containing protein PilC</fullName>
    </submittedName>
</protein>
<dbReference type="OrthoDB" id="9805682at2"/>
<dbReference type="PANTHER" id="PTHR30012">
    <property type="entry name" value="GENERAL SECRETION PATHWAY PROTEIN"/>
    <property type="match status" value="1"/>
</dbReference>
<dbReference type="InterPro" id="IPR018076">
    <property type="entry name" value="T2SS_GspF_dom"/>
</dbReference>
<comment type="subcellular location">
    <subcellularLocation>
        <location evidence="1">Cell membrane</location>
        <topology evidence="1">Multi-pass membrane protein</topology>
    </subcellularLocation>
</comment>